<dbReference type="AlphaFoldDB" id="A0A9X9QAX2"/>
<comment type="caution">
    <text evidence="2">The sequence shown here is derived from an EMBL/GenBank/DDBJ whole genome shotgun (WGS) entry which is preliminary data.</text>
</comment>
<name>A0A9X9QAX2_GULGU</name>
<reference evidence="2 3" key="1">
    <citation type="submission" date="2018-10" db="EMBL/GenBank/DDBJ databases">
        <authorList>
            <person name="Ekblom R."/>
            <person name="Jareborg N."/>
        </authorList>
    </citation>
    <scope>NUCLEOTIDE SEQUENCE [LARGE SCALE GENOMIC DNA]</scope>
    <source>
        <tissue evidence="2">Muscle</tissue>
    </source>
</reference>
<evidence type="ECO:0000313" key="2">
    <source>
        <dbReference type="EMBL" id="VCX42785.1"/>
    </source>
</evidence>
<dbReference type="Proteomes" id="UP000269945">
    <property type="component" value="Unassembled WGS sequence"/>
</dbReference>
<feature type="non-terminal residue" evidence="2">
    <location>
        <position position="1"/>
    </location>
</feature>
<sequence length="117" mass="11489">PGSCSSPGRAAPSILGIVVAAPSAPRAGANRQPLPGSGVAFCRGRKPPEEGAAGGGDGDLQPGQREAPRAGGHRTGDRRHSPERRYRDPGAVQGEDERAAAGPAGGGLHGVGGARGS</sequence>
<evidence type="ECO:0000313" key="3">
    <source>
        <dbReference type="Proteomes" id="UP000269945"/>
    </source>
</evidence>
<accession>A0A9X9QAX2</accession>
<keyword evidence="3" id="KW-1185">Reference proteome</keyword>
<protein>
    <submittedName>
        <fullName evidence="2">Uncharacterized protein</fullName>
    </submittedName>
</protein>
<proteinExistence type="predicted"/>
<evidence type="ECO:0000256" key="1">
    <source>
        <dbReference type="SAM" id="MobiDB-lite"/>
    </source>
</evidence>
<feature type="region of interest" description="Disordered" evidence="1">
    <location>
        <begin position="25"/>
        <end position="117"/>
    </location>
</feature>
<gene>
    <name evidence="2" type="ORF">BN2614_LOCUS1</name>
</gene>
<feature type="compositionally biased region" description="Gly residues" evidence="1">
    <location>
        <begin position="103"/>
        <end position="117"/>
    </location>
</feature>
<organism evidence="2 3">
    <name type="scientific">Gulo gulo</name>
    <name type="common">Wolverine</name>
    <name type="synonym">Gluton</name>
    <dbReference type="NCBI Taxonomy" id="48420"/>
    <lineage>
        <taxon>Eukaryota</taxon>
        <taxon>Metazoa</taxon>
        <taxon>Chordata</taxon>
        <taxon>Craniata</taxon>
        <taxon>Vertebrata</taxon>
        <taxon>Euteleostomi</taxon>
        <taxon>Mammalia</taxon>
        <taxon>Eutheria</taxon>
        <taxon>Laurasiatheria</taxon>
        <taxon>Carnivora</taxon>
        <taxon>Caniformia</taxon>
        <taxon>Musteloidea</taxon>
        <taxon>Mustelidae</taxon>
        <taxon>Guloninae</taxon>
        <taxon>Gulo</taxon>
    </lineage>
</organism>
<feature type="compositionally biased region" description="Basic and acidic residues" evidence="1">
    <location>
        <begin position="74"/>
        <end position="88"/>
    </location>
</feature>
<dbReference type="EMBL" id="CYRY02046947">
    <property type="protein sequence ID" value="VCX42785.1"/>
    <property type="molecule type" value="Genomic_DNA"/>
</dbReference>
<feature type="non-terminal residue" evidence="2">
    <location>
        <position position="117"/>
    </location>
</feature>